<dbReference type="EMBL" id="VYGV01000028">
    <property type="protein sequence ID" value="NWF48800.1"/>
    <property type="molecule type" value="Genomic_DNA"/>
</dbReference>
<evidence type="ECO:0000313" key="5">
    <source>
        <dbReference type="EMBL" id="NWF48800.1"/>
    </source>
</evidence>
<dbReference type="Gene3D" id="1.10.10.10">
    <property type="entry name" value="Winged helix-like DNA-binding domain superfamily/Winged helix DNA-binding domain"/>
    <property type="match status" value="1"/>
</dbReference>
<organism evidence="5 6">
    <name type="scientific">Hydrogenophaga aromaticivorans</name>
    <dbReference type="NCBI Taxonomy" id="2610898"/>
    <lineage>
        <taxon>Bacteria</taxon>
        <taxon>Pseudomonadati</taxon>
        <taxon>Pseudomonadota</taxon>
        <taxon>Betaproteobacteria</taxon>
        <taxon>Burkholderiales</taxon>
        <taxon>Comamonadaceae</taxon>
        <taxon>Hydrogenophaga</taxon>
    </lineage>
</organism>
<evidence type="ECO:0000313" key="6">
    <source>
        <dbReference type="Proteomes" id="UP000545507"/>
    </source>
</evidence>
<dbReference type="InterPro" id="IPR000792">
    <property type="entry name" value="Tscrpt_reg_LuxR_C"/>
</dbReference>
<keyword evidence="1" id="KW-0805">Transcription regulation</keyword>
<dbReference type="GO" id="GO:0003677">
    <property type="term" value="F:DNA binding"/>
    <property type="evidence" value="ECO:0007669"/>
    <property type="project" value="UniProtKB-KW"/>
</dbReference>
<dbReference type="SUPFAM" id="SSF46894">
    <property type="entry name" value="C-terminal effector domain of the bipartite response regulators"/>
    <property type="match status" value="1"/>
</dbReference>
<evidence type="ECO:0000256" key="1">
    <source>
        <dbReference type="ARBA" id="ARBA00023015"/>
    </source>
</evidence>
<evidence type="ECO:0000256" key="3">
    <source>
        <dbReference type="ARBA" id="ARBA00023163"/>
    </source>
</evidence>
<feature type="domain" description="HTH luxR-type" evidence="4">
    <location>
        <begin position="164"/>
        <end position="226"/>
    </location>
</feature>
<keyword evidence="3" id="KW-0804">Transcription</keyword>
<dbReference type="PROSITE" id="PS50043">
    <property type="entry name" value="HTH_LUXR_2"/>
    <property type="match status" value="1"/>
</dbReference>
<protein>
    <submittedName>
        <fullName evidence="5">Helix-turn-helix transcriptional regulator</fullName>
    </submittedName>
</protein>
<dbReference type="PANTHER" id="PTHR44688:SF16">
    <property type="entry name" value="DNA-BINDING TRANSCRIPTIONAL ACTIVATOR DEVR_DOSR"/>
    <property type="match status" value="1"/>
</dbReference>
<dbReference type="SMART" id="SM00421">
    <property type="entry name" value="HTH_LUXR"/>
    <property type="match status" value="1"/>
</dbReference>
<keyword evidence="6" id="KW-1185">Reference proteome</keyword>
<keyword evidence="2" id="KW-0238">DNA-binding</keyword>
<dbReference type="InterPro" id="IPR016032">
    <property type="entry name" value="Sig_transdc_resp-reg_C-effctor"/>
</dbReference>
<reference evidence="5 6" key="1">
    <citation type="submission" date="2019-09" db="EMBL/GenBank/DDBJ databases">
        <title>Hydrogenophaga aromatica sp. nov., isolated from a para-xylene-degrading enrichment culture.</title>
        <authorList>
            <person name="Tancsics A."/>
            <person name="Banerjee S."/>
        </authorList>
    </citation>
    <scope>NUCLEOTIDE SEQUENCE [LARGE SCALE GENOMIC DNA]</scope>
    <source>
        <strain evidence="5 6">D2P1</strain>
    </source>
</reference>
<gene>
    <name evidence="5" type="ORF">F3K02_26585</name>
</gene>
<dbReference type="Pfam" id="PF00196">
    <property type="entry name" value="GerE"/>
    <property type="match status" value="1"/>
</dbReference>
<dbReference type="PRINTS" id="PR00038">
    <property type="entry name" value="HTHLUXR"/>
</dbReference>
<dbReference type="PANTHER" id="PTHR44688">
    <property type="entry name" value="DNA-BINDING TRANSCRIPTIONAL ACTIVATOR DEVR_DOSR"/>
    <property type="match status" value="1"/>
</dbReference>
<accession>A0A7Y8H1I5</accession>
<proteinExistence type="predicted"/>
<evidence type="ECO:0000256" key="2">
    <source>
        <dbReference type="ARBA" id="ARBA00023125"/>
    </source>
</evidence>
<dbReference type="CDD" id="cd06170">
    <property type="entry name" value="LuxR_C_like"/>
    <property type="match status" value="1"/>
</dbReference>
<dbReference type="InterPro" id="IPR036388">
    <property type="entry name" value="WH-like_DNA-bd_sf"/>
</dbReference>
<sequence length="226" mass="24010">MLGLLCSTIDAGPSLAIEYVLHGGVLKVRQVVAPAFGRLSAGEIGQGVTDSITDPAHGYLVALARGVSDDAIFGLRSAVEPPARWLGHFPRGSGLCERISVLYTLAQNTAWAMHFFSSTPEDGFFSDALRALLPCGLLVREAHRIVSPAELGAGERVDSAEVRLSVRAASLSGRERQICARIADGQRATFIAAELGIAASTVATLRKRAYAKLGIHDRLDLRHLAA</sequence>
<name>A0A7Y8H1I5_9BURK</name>
<dbReference type="PROSITE" id="PS00622">
    <property type="entry name" value="HTH_LUXR_1"/>
    <property type="match status" value="1"/>
</dbReference>
<evidence type="ECO:0000259" key="4">
    <source>
        <dbReference type="PROSITE" id="PS50043"/>
    </source>
</evidence>
<dbReference type="GO" id="GO:0006355">
    <property type="term" value="P:regulation of DNA-templated transcription"/>
    <property type="evidence" value="ECO:0007669"/>
    <property type="project" value="InterPro"/>
</dbReference>
<comment type="caution">
    <text evidence="5">The sequence shown here is derived from an EMBL/GenBank/DDBJ whole genome shotgun (WGS) entry which is preliminary data.</text>
</comment>
<dbReference type="Proteomes" id="UP000545507">
    <property type="component" value="Unassembled WGS sequence"/>
</dbReference>
<dbReference type="AlphaFoldDB" id="A0A7Y8H1I5"/>